<dbReference type="Proteomes" id="UP000231279">
    <property type="component" value="Unassembled WGS sequence"/>
</dbReference>
<evidence type="ECO:0000313" key="1">
    <source>
        <dbReference type="EMBL" id="PIN13635.1"/>
    </source>
</evidence>
<dbReference type="AlphaFoldDB" id="A0A2G9H7Z1"/>
<dbReference type="OrthoDB" id="914203at2759"/>
<name>A0A2G9H7Z1_9LAMI</name>
<sequence>MSIEYISSCHTGLPDNTKLSELINLESRTWNRHLLEAAFLQSDVVAISSISLGSSSNINHIVWHYTKNGLFSIWSAYFLELESQRATVENTNGAGPYRKTYFRFIWTCKLSLKLKSLFRGFVIISSLVDLILNGRV</sequence>
<accession>A0A2G9H7Z1</accession>
<reference evidence="2" key="1">
    <citation type="journal article" date="2018" name="Gigascience">
        <title>Genome assembly of the Pink Ipe (Handroanthus impetiginosus, Bignoniaceae), a highly valued, ecologically keystone Neotropical timber forest tree.</title>
        <authorList>
            <person name="Silva-Junior O.B."/>
            <person name="Grattapaglia D."/>
            <person name="Novaes E."/>
            <person name="Collevatti R.G."/>
        </authorList>
    </citation>
    <scope>NUCLEOTIDE SEQUENCE [LARGE SCALE GENOMIC DNA]</scope>
    <source>
        <strain evidence="2">cv. UFG-1</strain>
    </source>
</reference>
<protein>
    <submittedName>
        <fullName evidence="1">Uncharacterized protein</fullName>
    </submittedName>
</protein>
<dbReference type="EMBL" id="NKXS01002441">
    <property type="protein sequence ID" value="PIN13635.1"/>
    <property type="molecule type" value="Genomic_DNA"/>
</dbReference>
<proteinExistence type="predicted"/>
<organism evidence="1 2">
    <name type="scientific">Handroanthus impetiginosus</name>
    <dbReference type="NCBI Taxonomy" id="429701"/>
    <lineage>
        <taxon>Eukaryota</taxon>
        <taxon>Viridiplantae</taxon>
        <taxon>Streptophyta</taxon>
        <taxon>Embryophyta</taxon>
        <taxon>Tracheophyta</taxon>
        <taxon>Spermatophyta</taxon>
        <taxon>Magnoliopsida</taxon>
        <taxon>eudicotyledons</taxon>
        <taxon>Gunneridae</taxon>
        <taxon>Pentapetalae</taxon>
        <taxon>asterids</taxon>
        <taxon>lamiids</taxon>
        <taxon>Lamiales</taxon>
        <taxon>Bignoniaceae</taxon>
        <taxon>Crescentiina</taxon>
        <taxon>Tabebuia alliance</taxon>
        <taxon>Handroanthus</taxon>
    </lineage>
</organism>
<gene>
    <name evidence="1" type="ORF">CDL12_13742</name>
</gene>
<evidence type="ECO:0000313" key="2">
    <source>
        <dbReference type="Proteomes" id="UP000231279"/>
    </source>
</evidence>
<keyword evidence="2" id="KW-1185">Reference proteome</keyword>
<comment type="caution">
    <text evidence="1">The sequence shown here is derived from an EMBL/GenBank/DDBJ whole genome shotgun (WGS) entry which is preliminary data.</text>
</comment>